<feature type="transmembrane region" description="Helical" evidence="7">
    <location>
        <begin position="424"/>
        <end position="442"/>
    </location>
</feature>
<keyword evidence="3" id="KW-1003">Cell membrane</keyword>
<dbReference type="AlphaFoldDB" id="A0A935TEB2"/>
<evidence type="ECO:0000256" key="5">
    <source>
        <dbReference type="ARBA" id="ARBA00022989"/>
    </source>
</evidence>
<dbReference type="GO" id="GO:0005886">
    <property type="term" value="C:plasma membrane"/>
    <property type="evidence" value="ECO:0007669"/>
    <property type="project" value="UniProtKB-SubCell"/>
</dbReference>
<proteinExistence type="inferred from homology"/>
<keyword evidence="6 7" id="KW-0472">Membrane</keyword>
<evidence type="ECO:0000256" key="6">
    <source>
        <dbReference type="ARBA" id="ARBA00023136"/>
    </source>
</evidence>
<feature type="transmembrane region" description="Helical" evidence="7">
    <location>
        <begin position="88"/>
        <end position="114"/>
    </location>
</feature>
<dbReference type="Pfam" id="PF13440">
    <property type="entry name" value="Polysacc_synt_3"/>
    <property type="match status" value="1"/>
</dbReference>
<feature type="transmembrane region" description="Helical" evidence="7">
    <location>
        <begin position="325"/>
        <end position="345"/>
    </location>
</feature>
<name>A0A935TEB2_9PROT</name>
<evidence type="ECO:0000313" key="9">
    <source>
        <dbReference type="Proteomes" id="UP000706151"/>
    </source>
</evidence>
<dbReference type="CDD" id="cd13127">
    <property type="entry name" value="MATE_tuaB_like"/>
    <property type="match status" value="1"/>
</dbReference>
<dbReference type="EMBL" id="JADJOT010000002">
    <property type="protein sequence ID" value="MBK7952715.1"/>
    <property type="molecule type" value="Genomic_DNA"/>
</dbReference>
<dbReference type="InterPro" id="IPR050833">
    <property type="entry name" value="Poly_Biosynth_Transport"/>
</dbReference>
<reference evidence="8 9" key="1">
    <citation type="submission" date="2020-10" db="EMBL/GenBank/DDBJ databases">
        <title>Connecting structure to function with the recovery of over 1000 high-quality activated sludge metagenome-assembled genomes encoding full-length rRNA genes using long-read sequencing.</title>
        <authorList>
            <person name="Singleton C.M."/>
            <person name="Petriglieri F."/>
            <person name="Kristensen J.M."/>
            <person name="Kirkegaard R.H."/>
            <person name="Michaelsen T.Y."/>
            <person name="Andersen M.H."/>
            <person name="Karst S.M."/>
            <person name="Dueholm M.S."/>
            <person name="Nielsen P.H."/>
            <person name="Albertsen M."/>
        </authorList>
    </citation>
    <scope>NUCLEOTIDE SEQUENCE [LARGE SCALE GENOMIC DNA]</scope>
    <source>
        <strain evidence="8">Fred_18-Q3-R57-64_BAT3C.720</strain>
    </source>
</reference>
<feature type="transmembrane region" description="Helical" evidence="7">
    <location>
        <begin position="20"/>
        <end position="44"/>
    </location>
</feature>
<feature type="transmembrane region" description="Helical" evidence="7">
    <location>
        <begin position="250"/>
        <end position="274"/>
    </location>
</feature>
<evidence type="ECO:0000313" key="8">
    <source>
        <dbReference type="EMBL" id="MBK7952715.1"/>
    </source>
</evidence>
<gene>
    <name evidence="8" type="ORF">IPK02_01425</name>
</gene>
<dbReference type="PANTHER" id="PTHR30250">
    <property type="entry name" value="PST FAMILY PREDICTED COLANIC ACID TRANSPORTER"/>
    <property type="match status" value="1"/>
</dbReference>
<sequence>MKNDQKNAAVIGRILSGARWATVLRIFAQVVSWICTIVVVRFISNGDYGLNAMLETPLGFLLLLSTFGLDNALVRAKTLAHDELRSAFGWLLMINGLLFLAYFFGSPLIAAYFKEPRLELLAQVLALVFLLIPFRVIPDALLDRDLKFKLKAFAELVASVTAAITTLTLAVMGFGVWALIAGVLSNRVLLAIILMVLQPWFVAPSLKFQSVRGMMAFGGTMALAGAVANTGNMLPVLVAGPSLGAEALGIFVVSMEFALLPLAKIMPVIHPIVFPAFSKFQEQPAAVARYLEKSVGIAALILLPLMIGLACVAEEFVLAILGEKWLAAIVPLALLSLSVPFRGLTSFFRQTLGAIGYAGLALKSALLSLLLLLTLILVGVNYGVIGVVLAVLVSEPIVTLLTVHWGKQAIATSFRGIARSLRPALVCTAGMALAVVGVKVLVADEPVLIRLGAEVGAGMIAYLAILQGCFSHQLRSALELLRR</sequence>
<comment type="similarity">
    <text evidence="2">Belongs to the polysaccharide synthase family.</text>
</comment>
<evidence type="ECO:0000256" key="3">
    <source>
        <dbReference type="ARBA" id="ARBA00022475"/>
    </source>
</evidence>
<dbReference type="PANTHER" id="PTHR30250:SF10">
    <property type="entry name" value="LIPOPOLYSACCHARIDE BIOSYNTHESIS PROTEIN WZXC"/>
    <property type="match status" value="1"/>
</dbReference>
<feature type="transmembrane region" description="Helical" evidence="7">
    <location>
        <begin position="295"/>
        <end position="319"/>
    </location>
</feature>
<feature type="transmembrane region" description="Helical" evidence="7">
    <location>
        <begin position="186"/>
        <end position="203"/>
    </location>
</feature>
<accession>A0A935TEB2</accession>
<organism evidence="8 9">
    <name type="scientific">Candidatus Accumulibacter affinis</name>
    <dbReference type="NCBI Taxonomy" id="2954384"/>
    <lineage>
        <taxon>Bacteria</taxon>
        <taxon>Pseudomonadati</taxon>
        <taxon>Pseudomonadota</taxon>
        <taxon>Betaproteobacteria</taxon>
        <taxon>Candidatus Accumulibacter</taxon>
    </lineage>
</organism>
<keyword evidence="4 7" id="KW-0812">Transmembrane</keyword>
<protein>
    <submittedName>
        <fullName evidence="8">Lipopolysaccharide biosynthesis protein</fullName>
    </submittedName>
</protein>
<evidence type="ECO:0000256" key="7">
    <source>
        <dbReference type="SAM" id="Phobius"/>
    </source>
</evidence>
<evidence type="ECO:0000256" key="4">
    <source>
        <dbReference type="ARBA" id="ARBA00022692"/>
    </source>
</evidence>
<feature type="transmembrane region" description="Helical" evidence="7">
    <location>
        <begin position="448"/>
        <end position="466"/>
    </location>
</feature>
<evidence type="ECO:0000256" key="2">
    <source>
        <dbReference type="ARBA" id="ARBA00007430"/>
    </source>
</evidence>
<comment type="subcellular location">
    <subcellularLocation>
        <location evidence="1">Cell membrane</location>
        <topology evidence="1">Multi-pass membrane protein</topology>
    </subcellularLocation>
</comment>
<evidence type="ECO:0000256" key="1">
    <source>
        <dbReference type="ARBA" id="ARBA00004651"/>
    </source>
</evidence>
<feature type="transmembrane region" description="Helical" evidence="7">
    <location>
        <begin position="153"/>
        <end position="180"/>
    </location>
</feature>
<keyword evidence="5 7" id="KW-1133">Transmembrane helix</keyword>
<comment type="caution">
    <text evidence="8">The sequence shown here is derived from an EMBL/GenBank/DDBJ whole genome shotgun (WGS) entry which is preliminary data.</text>
</comment>
<feature type="transmembrane region" description="Helical" evidence="7">
    <location>
        <begin position="215"/>
        <end position="238"/>
    </location>
</feature>
<feature type="transmembrane region" description="Helical" evidence="7">
    <location>
        <begin position="384"/>
        <end position="403"/>
    </location>
</feature>
<feature type="transmembrane region" description="Helical" evidence="7">
    <location>
        <begin position="120"/>
        <end position="141"/>
    </location>
</feature>
<dbReference type="Proteomes" id="UP000706151">
    <property type="component" value="Unassembled WGS sequence"/>
</dbReference>
<feature type="transmembrane region" description="Helical" evidence="7">
    <location>
        <begin position="357"/>
        <end position="378"/>
    </location>
</feature>